<organism evidence="1 2">
    <name type="scientific">Leucosporidium creatinivorum</name>
    <dbReference type="NCBI Taxonomy" id="106004"/>
    <lineage>
        <taxon>Eukaryota</taxon>
        <taxon>Fungi</taxon>
        <taxon>Dikarya</taxon>
        <taxon>Basidiomycota</taxon>
        <taxon>Pucciniomycotina</taxon>
        <taxon>Microbotryomycetes</taxon>
        <taxon>Leucosporidiales</taxon>
        <taxon>Leucosporidium</taxon>
    </lineage>
</organism>
<dbReference type="EMBL" id="MCGR01000077">
    <property type="protein sequence ID" value="ORY59028.1"/>
    <property type="molecule type" value="Genomic_DNA"/>
</dbReference>
<dbReference type="InParanoid" id="A0A1Y2DIG3"/>
<proteinExistence type="predicted"/>
<protein>
    <submittedName>
        <fullName evidence="1">Uncharacterized protein</fullName>
    </submittedName>
</protein>
<gene>
    <name evidence="1" type="ORF">BCR35DRAFT_335126</name>
</gene>
<comment type="caution">
    <text evidence="1">The sequence shown here is derived from an EMBL/GenBank/DDBJ whole genome shotgun (WGS) entry which is preliminary data.</text>
</comment>
<name>A0A1Y2DIG3_9BASI</name>
<dbReference type="Proteomes" id="UP000193467">
    <property type="component" value="Unassembled WGS sequence"/>
</dbReference>
<evidence type="ECO:0000313" key="2">
    <source>
        <dbReference type="Proteomes" id="UP000193467"/>
    </source>
</evidence>
<dbReference type="OrthoDB" id="6287725at2759"/>
<accession>A0A1Y2DIG3</accession>
<reference evidence="1 2" key="1">
    <citation type="submission" date="2016-07" db="EMBL/GenBank/DDBJ databases">
        <title>Pervasive Adenine N6-methylation of Active Genes in Fungi.</title>
        <authorList>
            <consortium name="DOE Joint Genome Institute"/>
            <person name="Mondo S.J."/>
            <person name="Dannebaum R.O."/>
            <person name="Kuo R.C."/>
            <person name="Labutti K."/>
            <person name="Haridas S."/>
            <person name="Kuo A."/>
            <person name="Salamov A."/>
            <person name="Ahrendt S.R."/>
            <person name="Lipzen A."/>
            <person name="Sullivan W."/>
            <person name="Andreopoulos W.B."/>
            <person name="Clum A."/>
            <person name="Lindquist E."/>
            <person name="Daum C."/>
            <person name="Ramamoorthy G.K."/>
            <person name="Gryganskyi A."/>
            <person name="Culley D."/>
            <person name="Magnuson J.K."/>
            <person name="James T.Y."/>
            <person name="O'Malley M.A."/>
            <person name="Stajich J.E."/>
            <person name="Spatafora J.W."/>
            <person name="Visel A."/>
            <person name="Grigoriev I.V."/>
        </authorList>
    </citation>
    <scope>NUCLEOTIDE SEQUENCE [LARGE SCALE GENOMIC DNA]</scope>
    <source>
        <strain evidence="1 2">62-1032</strain>
    </source>
</reference>
<keyword evidence="2" id="KW-1185">Reference proteome</keyword>
<dbReference type="AlphaFoldDB" id="A0A1Y2DIG3"/>
<evidence type="ECO:0000313" key="1">
    <source>
        <dbReference type="EMBL" id="ORY59028.1"/>
    </source>
</evidence>
<sequence length="256" mass="29359">MPINEQQANEWAGSATADQLTIIKSFRRDGRVTADQCRQLMLVSTGVAHCFVAGGPQPPMFSLPWEPVQGAHWCQEVLKRDERKRQTLDGPQSKSTKLAHKNAAQDPGFLRTFGHERELNVQPLNSHVPFLRLMFDPNISDLMHHYIEEAVGWMLKGGSTRNSFLPLLWVGLRDWSISSAWTRGVVLLYAKEYKERVQAALHHHQQVQDQLMNRLLFDIGLHPDHQLHSLAHFPSLTARQVRRSGVSQRELRERWA</sequence>